<name>A0A5C8USE3_9MICO</name>
<dbReference type="Proteomes" id="UP000321379">
    <property type="component" value="Unassembled WGS sequence"/>
</dbReference>
<dbReference type="InterPro" id="IPR028098">
    <property type="entry name" value="Glyco_trans_4-like_N"/>
</dbReference>
<proteinExistence type="predicted"/>
<feature type="domain" description="Glycosyl transferase family 1" evidence="3">
    <location>
        <begin position="255"/>
        <end position="390"/>
    </location>
</feature>
<keyword evidence="2 5" id="KW-0808">Transferase</keyword>
<organism evidence="5 6">
    <name type="scientific">Lacisediminihabitans profunda</name>
    <dbReference type="NCBI Taxonomy" id="2594790"/>
    <lineage>
        <taxon>Bacteria</taxon>
        <taxon>Bacillati</taxon>
        <taxon>Actinomycetota</taxon>
        <taxon>Actinomycetes</taxon>
        <taxon>Micrococcales</taxon>
        <taxon>Microbacteriaceae</taxon>
        <taxon>Lacisediminihabitans</taxon>
    </lineage>
</organism>
<reference evidence="5 6" key="1">
    <citation type="submission" date="2019-08" db="EMBL/GenBank/DDBJ databases">
        <title>Bacterial whole genome sequence for Glaciihabitans sp. CHu50b-6-2.</title>
        <authorList>
            <person name="Jin L."/>
        </authorList>
    </citation>
    <scope>NUCLEOTIDE SEQUENCE [LARGE SCALE GENOMIC DNA]</scope>
    <source>
        <strain evidence="5 6">CHu50b-6-2</strain>
    </source>
</reference>
<dbReference type="Gene3D" id="3.40.50.2000">
    <property type="entry name" value="Glycogen Phosphorylase B"/>
    <property type="match status" value="2"/>
</dbReference>
<accession>A0A5C8USE3</accession>
<evidence type="ECO:0000259" key="3">
    <source>
        <dbReference type="Pfam" id="PF00534"/>
    </source>
</evidence>
<evidence type="ECO:0000313" key="5">
    <source>
        <dbReference type="EMBL" id="TXN30433.1"/>
    </source>
</evidence>
<dbReference type="SUPFAM" id="SSF53756">
    <property type="entry name" value="UDP-Glycosyltransferase/glycogen phosphorylase"/>
    <property type="match status" value="1"/>
</dbReference>
<keyword evidence="6" id="KW-1185">Reference proteome</keyword>
<evidence type="ECO:0000313" key="6">
    <source>
        <dbReference type="Proteomes" id="UP000321379"/>
    </source>
</evidence>
<evidence type="ECO:0000256" key="2">
    <source>
        <dbReference type="ARBA" id="ARBA00022679"/>
    </source>
</evidence>
<dbReference type="GO" id="GO:0016757">
    <property type="term" value="F:glycosyltransferase activity"/>
    <property type="evidence" value="ECO:0007669"/>
    <property type="project" value="UniProtKB-KW"/>
</dbReference>
<dbReference type="Pfam" id="PF00534">
    <property type="entry name" value="Glycos_transf_1"/>
    <property type="match status" value="1"/>
</dbReference>
<evidence type="ECO:0000259" key="4">
    <source>
        <dbReference type="Pfam" id="PF13439"/>
    </source>
</evidence>
<gene>
    <name evidence="5" type="ORF">FVP33_10595</name>
</gene>
<dbReference type="Pfam" id="PF13439">
    <property type="entry name" value="Glyco_transf_4"/>
    <property type="match status" value="1"/>
</dbReference>
<evidence type="ECO:0000256" key="1">
    <source>
        <dbReference type="ARBA" id="ARBA00022676"/>
    </source>
</evidence>
<dbReference type="PANTHER" id="PTHR12526">
    <property type="entry name" value="GLYCOSYLTRANSFERASE"/>
    <property type="match status" value="1"/>
</dbReference>
<dbReference type="EMBL" id="VRMG01000007">
    <property type="protein sequence ID" value="TXN30433.1"/>
    <property type="molecule type" value="Genomic_DNA"/>
</dbReference>
<protein>
    <submittedName>
        <fullName evidence="5">Glycosyltransferase family 4 protein</fullName>
    </submittedName>
</protein>
<dbReference type="RefSeq" id="WP_147783617.1">
    <property type="nucleotide sequence ID" value="NZ_VRMG01000007.1"/>
</dbReference>
<dbReference type="AlphaFoldDB" id="A0A5C8USE3"/>
<dbReference type="InterPro" id="IPR001296">
    <property type="entry name" value="Glyco_trans_1"/>
</dbReference>
<sequence length="467" mass="49662">MKRSEGRPHFRASSFGALFFGTVVTLTDLLPPRLRYGYAHRIARSLFSGSLPAVDRAVSRTVASGEARPSPSPDVTCAILADHLDVGGIGAVVEMLATNFETEGVRPVVVCQGDGERAQRLRRLGIDVRSVTDSASAHAALSSSGAGVLQLHSAPDYLERAGMATGLPMVTVMHNTEIHYTARKWMSFTTLLENSAVGVAVSETVREYHMRHLSPELARRITVVPNGAPSLSSATAEGRQEARSAVSRAIGVTIDREVLFVCLARYDSQKNIAGTTVAFARASRQCDDIHLIFAGDPSDWAELRRAQALRDQTHGPRRIHFLGNSDAVTLLTAGDAFLLNSFFEGWPVAATEASAAGLPLILSEAGGATELVSRDSEFSIMTPNPAGEAAGISDKLVRTARRRIRNQPGAQALEAAVISVASRVRESALPLSPRSAGGVADMLHAHARVLRDAVQTHANASSSPGSP</sequence>
<comment type="caution">
    <text evidence="5">The sequence shown here is derived from an EMBL/GenBank/DDBJ whole genome shotgun (WGS) entry which is preliminary data.</text>
</comment>
<feature type="domain" description="Glycosyltransferase subfamily 4-like N-terminal" evidence="4">
    <location>
        <begin position="86"/>
        <end position="227"/>
    </location>
</feature>
<dbReference type="CDD" id="cd03801">
    <property type="entry name" value="GT4_PimA-like"/>
    <property type="match status" value="1"/>
</dbReference>
<keyword evidence="1" id="KW-0328">Glycosyltransferase</keyword>